<evidence type="ECO:0000256" key="3">
    <source>
        <dbReference type="ARBA" id="ARBA00022512"/>
    </source>
</evidence>
<dbReference type="PANTHER" id="PTHR31375">
    <property type="match status" value="1"/>
</dbReference>
<evidence type="ECO:0000256" key="8">
    <source>
        <dbReference type="PROSITE-ProRule" id="PRU10052"/>
    </source>
</evidence>
<comment type="subcellular location">
    <subcellularLocation>
        <location evidence="1">Secreted</location>
        <location evidence="1">Cell wall</location>
    </subcellularLocation>
</comment>
<dbReference type="PROSITE" id="PS00502">
    <property type="entry name" value="POLYGALACTURONASE"/>
    <property type="match status" value="1"/>
</dbReference>
<dbReference type="RefSeq" id="XP_016504584.1">
    <property type="nucleotide sequence ID" value="XM_016649098.1"/>
</dbReference>
<dbReference type="GO" id="GO:0071555">
    <property type="term" value="P:cell wall organization"/>
    <property type="evidence" value="ECO:0007669"/>
    <property type="project" value="UniProtKB-KW"/>
</dbReference>
<dbReference type="InterPro" id="IPR000743">
    <property type="entry name" value="Glyco_hydro_28"/>
</dbReference>
<dbReference type="InterPro" id="IPR012334">
    <property type="entry name" value="Pectin_lyas_fold"/>
</dbReference>
<evidence type="ECO:0000256" key="2">
    <source>
        <dbReference type="ARBA" id="ARBA00008834"/>
    </source>
</evidence>
<evidence type="ECO:0000256" key="1">
    <source>
        <dbReference type="ARBA" id="ARBA00004191"/>
    </source>
</evidence>
<evidence type="ECO:0000256" key="6">
    <source>
        <dbReference type="ARBA" id="ARBA00023295"/>
    </source>
</evidence>
<dbReference type="OMA" id="YRHINIS"/>
<keyword evidence="4" id="KW-0964">Secreted</keyword>
<accession>A0A1S4CUB6</accession>
<dbReference type="SMART" id="SM00710">
    <property type="entry name" value="PbH1"/>
    <property type="match status" value="4"/>
</dbReference>
<dbReference type="SUPFAM" id="SSF51126">
    <property type="entry name" value="Pectin lyase-like"/>
    <property type="match status" value="1"/>
</dbReference>
<keyword evidence="5 9" id="KW-0378">Hydrolase</keyword>
<reference evidence="11" key="1">
    <citation type="submission" date="2025-08" db="UniProtKB">
        <authorList>
            <consortium name="RefSeq"/>
        </authorList>
    </citation>
    <scope>IDENTIFICATION</scope>
</reference>
<keyword evidence="10" id="KW-0812">Transmembrane</keyword>
<evidence type="ECO:0000256" key="7">
    <source>
        <dbReference type="ARBA" id="ARBA00023316"/>
    </source>
</evidence>
<dbReference type="SMR" id="A0A1S4CUB6"/>
<sequence>MPSIKPTALRFYGSFNVTVTGIIIQNSQQCHLKFDNCIGVTVYNFTVSSPGDSPNTDGIHLQNSKDVLIRSSNIACGDDCVSIQTGCTNVYVHNINCGPGHGISIGSLGKDNTKACVSNITVKDVVMQNTMNGVRIKTWSGRLLWVCAIGSAIGFYMVAVERQMQNREKMMAEALADAGSSIDASDRS</sequence>
<feature type="active site" evidence="8">
    <location>
        <position position="101"/>
    </location>
</feature>
<dbReference type="GO" id="GO:0005975">
    <property type="term" value="P:carbohydrate metabolic process"/>
    <property type="evidence" value="ECO:0007669"/>
    <property type="project" value="InterPro"/>
</dbReference>
<proteinExistence type="inferred from homology"/>
<dbReference type="AlphaFoldDB" id="A0A1S4CUB6"/>
<dbReference type="InterPro" id="IPR011050">
    <property type="entry name" value="Pectin_lyase_fold/virulence"/>
</dbReference>
<name>A0A1S4CUB6_TOBAC</name>
<keyword evidence="7" id="KW-0961">Cell wall biogenesis/degradation</keyword>
<dbReference type="InterPro" id="IPR006626">
    <property type="entry name" value="PbH1"/>
</dbReference>
<evidence type="ECO:0000313" key="11">
    <source>
        <dbReference type="RefSeq" id="XP_016504584.1"/>
    </source>
</evidence>
<keyword evidence="10" id="KW-0472">Membrane</keyword>
<dbReference type="Gene3D" id="2.160.20.10">
    <property type="entry name" value="Single-stranded right-handed beta-helix, Pectin lyase-like"/>
    <property type="match status" value="1"/>
</dbReference>
<keyword evidence="10" id="KW-1133">Transmembrane helix</keyword>
<evidence type="ECO:0000256" key="4">
    <source>
        <dbReference type="ARBA" id="ARBA00022525"/>
    </source>
</evidence>
<keyword evidence="6 9" id="KW-0326">Glycosidase</keyword>
<dbReference type="OrthoDB" id="1909044at2759"/>
<comment type="similarity">
    <text evidence="2 9">Belongs to the glycosyl hydrolase 28 family.</text>
</comment>
<dbReference type="STRING" id="4097.A0A1S4CUB6"/>
<organism evidence="11">
    <name type="scientific">Nicotiana tabacum</name>
    <name type="common">Common tobacco</name>
    <dbReference type="NCBI Taxonomy" id="4097"/>
    <lineage>
        <taxon>Eukaryota</taxon>
        <taxon>Viridiplantae</taxon>
        <taxon>Streptophyta</taxon>
        <taxon>Embryophyta</taxon>
        <taxon>Tracheophyta</taxon>
        <taxon>Spermatophyta</taxon>
        <taxon>Magnoliopsida</taxon>
        <taxon>eudicotyledons</taxon>
        <taxon>Gunneridae</taxon>
        <taxon>Pentapetalae</taxon>
        <taxon>asterids</taxon>
        <taxon>lamiids</taxon>
        <taxon>Solanales</taxon>
        <taxon>Solanaceae</taxon>
        <taxon>Nicotianoideae</taxon>
        <taxon>Nicotianeae</taxon>
        <taxon>Nicotiana</taxon>
    </lineage>
</organism>
<gene>
    <name evidence="11" type="primary">LOC107822542</name>
</gene>
<dbReference type="KEGG" id="nta:107822542"/>
<keyword evidence="3" id="KW-0134">Cell wall</keyword>
<evidence type="ECO:0000256" key="10">
    <source>
        <dbReference type="SAM" id="Phobius"/>
    </source>
</evidence>
<dbReference type="PaxDb" id="4097-A0A1S4CUB6"/>
<dbReference type="GO" id="GO:0004650">
    <property type="term" value="F:polygalacturonase activity"/>
    <property type="evidence" value="ECO:0007669"/>
    <property type="project" value="InterPro"/>
</dbReference>
<feature type="transmembrane region" description="Helical" evidence="10">
    <location>
        <begin position="139"/>
        <end position="160"/>
    </location>
</feature>
<evidence type="ECO:0000256" key="9">
    <source>
        <dbReference type="RuleBase" id="RU361169"/>
    </source>
</evidence>
<protein>
    <submittedName>
        <fullName evidence="11">Polygalacturonase At1g48100</fullName>
    </submittedName>
</protein>
<dbReference type="Pfam" id="PF00295">
    <property type="entry name" value="Glyco_hydro_28"/>
    <property type="match status" value="1"/>
</dbReference>
<evidence type="ECO:0000256" key="5">
    <source>
        <dbReference type="ARBA" id="ARBA00022801"/>
    </source>
</evidence>